<keyword evidence="2" id="KW-1185">Reference proteome</keyword>
<dbReference type="EMBL" id="LN829119">
    <property type="protein sequence ID" value="CPR17122.1"/>
    <property type="molecule type" value="Genomic_DNA"/>
</dbReference>
<evidence type="ECO:0000313" key="1">
    <source>
        <dbReference type="EMBL" id="CPR17122.1"/>
    </source>
</evidence>
<name>A0A0D6JCG8_9HYPH</name>
<gene>
    <name evidence="1" type="ORF">YBN1229_v1_1112</name>
</gene>
<evidence type="ECO:0000313" key="2">
    <source>
        <dbReference type="Proteomes" id="UP000033187"/>
    </source>
</evidence>
<accession>A0A0D6JCG8</accession>
<dbReference type="KEGG" id="fil:BN1229_v1_1111"/>
<proteinExistence type="predicted"/>
<sequence length="123" mass="12586">MPALRFGLLRSGVLSCAAQLMLAIDETAPKAAIAGSTMEKGSGALRVSDGDTGTRGGCRGGMAAGFFFTVSPPGRTIPDNKRASIAVTLPCRLGLSRGCSYRASVSSKSHVASSTHNQGMSRP</sequence>
<dbReference type="KEGG" id="fiy:BN1229_v1_1112"/>
<dbReference type="Proteomes" id="UP000033187">
    <property type="component" value="Chromosome 1"/>
</dbReference>
<protein>
    <submittedName>
        <fullName evidence="1">Uncharacterized protein</fullName>
    </submittedName>
</protein>
<organism evidence="1 2">
    <name type="scientific">Candidatus Filomicrobium marinum</name>
    <dbReference type="NCBI Taxonomy" id="1608628"/>
    <lineage>
        <taxon>Bacteria</taxon>
        <taxon>Pseudomonadati</taxon>
        <taxon>Pseudomonadota</taxon>
        <taxon>Alphaproteobacteria</taxon>
        <taxon>Hyphomicrobiales</taxon>
        <taxon>Hyphomicrobiaceae</taxon>
        <taxon>Filomicrobium</taxon>
    </lineage>
</organism>
<reference evidence="2" key="1">
    <citation type="submission" date="2015-02" db="EMBL/GenBank/DDBJ databases">
        <authorList>
            <person name="Chooi Y.-H."/>
        </authorList>
    </citation>
    <scope>NUCLEOTIDE SEQUENCE [LARGE SCALE GENOMIC DNA]</scope>
    <source>
        <strain evidence="2">strain Y</strain>
    </source>
</reference>
<dbReference type="AlphaFoldDB" id="A0A0D6JCG8"/>